<proteinExistence type="inferred from homology"/>
<gene>
    <name evidence="13" type="ORF">YC6258_05249</name>
</gene>
<evidence type="ECO:0000256" key="6">
    <source>
        <dbReference type="ARBA" id="ARBA00022692"/>
    </source>
</evidence>
<evidence type="ECO:0000313" key="13">
    <source>
        <dbReference type="EMBL" id="AJQ97279.1"/>
    </source>
</evidence>
<dbReference type="GO" id="GO:0005886">
    <property type="term" value="C:plasma membrane"/>
    <property type="evidence" value="ECO:0007669"/>
    <property type="project" value="UniProtKB-SubCell"/>
</dbReference>
<name>A0A0C5W3T9_9GAMM</name>
<evidence type="ECO:0000256" key="3">
    <source>
        <dbReference type="ARBA" id="ARBA00017876"/>
    </source>
</evidence>
<dbReference type="PRINTS" id="PR01651">
    <property type="entry name" value="SECGEXPORT"/>
</dbReference>
<organism evidence="13 14">
    <name type="scientific">Gynuella sunshinyii YC6258</name>
    <dbReference type="NCBI Taxonomy" id="1445510"/>
    <lineage>
        <taxon>Bacteria</taxon>
        <taxon>Pseudomonadati</taxon>
        <taxon>Pseudomonadota</taxon>
        <taxon>Gammaproteobacteria</taxon>
        <taxon>Oceanospirillales</taxon>
        <taxon>Saccharospirillaceae</taxon>
        <taxon>Gynuella</taxon>
    </lineage>
</organism>
<feature type="region of interest" description="Disordered" evidence="12">
    <location>
        <begin position="101"/>
        <end position="123"/>
    </location>
</feature>
<accession>A0A0C5W3T9</accession>
<dbReference type="Proteomes" id="UP000032266">
    <property type="component" value="Chromosome"/>
</dbReference>
<dbReference type="HOGENOM" id="CLU_094156_2_0_6"/>
<evidence type="ECO:0000256" key="10">
    <source>
        <dbReference type="ARBA" id="ARBA00023136"/>
    </source>
</evidence>
<keyword evidence="10 11" id="KW-0472">Membrane</keyword>
<dbReference type="InterPro" id="IPR004692">
    <property type="entry name" value="SecG"/>
</dbReference>
<dbReference type="GO" id="GO:0009306">
    <property type="term" value="P:protein secretion"/>
    <property type="evidence" value="ECO:0007669"/>
    <property type="project" value="UniProtKB-UniRule"/>
</dbReference>
<dbReference type="GO" id="GO:0065002">
    <property type="term" value="P:intracellular protein transmembrane transport"/>
    <property type="evidence" value="ECO:0007669"/>
    <property type="project" value="TreeGrafter"/>
</dbReference>
<dbReference type="OrthoDB" id="9813947at2"/>
<evidence type="ECO:0000256" key="2">
    <source>
        <dbReference type="ARBA" id="ARBA00008445"/>
    </source>
</evidence>
<feature type="transmembrane region" description="Helical" evidence="11">
    <location>
        <begin position="7"/>
        <end position="25"/>
    </location>
</feature>
<evidence type="ECO:0000256" key="1">
    <source>
        <dbReference type="ARBA" id="ARBA00004651"/>
    </source>
</evidence>
<keyword evidence="14" id="KW-1185">Reference proteome</keyword>
<comment type="function">
    <text evidence="11">Involved in protein export. Participates in an early event of protein translocation.</text>
</comment>
<evidence type="ECO:0000256" key="8">
    <source>
        <dbReference type="ARBA" id="ARBA00022989"/>
    </source>
</evidence>
<keyword evidence="6 11" id="KW-0812">Transmembrane</keyword>
<sequence length="123" mass="12759">MVSIDNIIIIVHVFLAIGVIGFILMQRGKGAEAGASFGSGASQTVFGSQGSANFLSRTTAILATGFFITSLALAYFAKQKAEDAGNYGLLPVEQTINDTTVPAAETLDTQGKDQNTSDIPSAD</sequence>
<feature type="compositionally biased region" description="Polar residues" evidence="12">
    <location>
        <begin position="107"/>
        <end position="123"/>
    </location>
</feature>
<evidence type="ECO:0000256" key="12">
    <source>
        <dbReference type="SAM" id="MobiDB-lite"/>
    </source>
</evidence>
<protein>
    <recommendedName>
        <fullName evidence="3 11">Protein-export membrane protein SecG</fullName>
    </recommendedName>
</protein>
<evidence type="ECO:0000256" key="7">
    <source>
        <dbReference type="ARBA" id="ARBA00022927"/>
    </source>
</evidence>
<dbReference type="GO" id="GO:0015450">
    <property type="term" value="F:protein-transporting ATPase activity"/>
    <property type="evidence" value="ECO:0007669"/>
    <property type="project" value="UniProtKB-UniRule"/>
</dbReference>
<dbReference type="PATRIC" id="fig|1445510.3.peg.5211"/>
<dbReference type="Pfam" id="PF03840">
    <property type="entry name" value="SecG"/>
    <property type="match status" value="1"/>
</dbReference>
<evidence type="ECO:0000256" key="4">
    <source>
        <dbReference type="ARBA" id="ARBA00022448"/>
    </source>
</evidence>
<dbReference type="KEGG" id="gsn:YC6258_05249"/>
<comment type="similarity">
    <text evidence="2 11">Belongs to the SecG family.</text>
</comment>
<feature type="transmembrane region" description="Helical" evidence="11">
    <location>
        <begin position="54"/>
        <end position="77"/>
    </location>
</feature>
<keyword evidence="8 11" id="KW-1133">Transmembrane helix</keyword>
<dbReference type="STRING" id="1445510.YC6258_05249"/>
<evidence type="ECO:0000256" key="11">
    <source>
        <dbReference type="RuleBase" id="RU365087"/>
    </source>
</evidence>
<dbReference type="NCBIfam" id="TIGR00810">
    <property type="entry name" value="secG"/>
    <property type="match status" value="1"/>
</dbReference>
<evidence type="ECO:0000256" key="9">
    <source>
        <dbReference type="ARBA" id="ARBA00023010"/>
    </source>
</evidence>
<keyword evidence="7 11" id="KW-0653">Protein transport</keyword>
<dbReference type="EMBL" id="CP007142">
    <property type="protein sequence ID" value="AJQ97279.1"/>
    <property type="molecule type" value="Genomic_DNA"/>
</dbReference>
<evidence type="ECO:0000256" key="5">
    <source>
        <dbReference type="ARBA" id="ARBA00022475"/>
    </source>
</evidence>
<comment type="subcellular location">
    <subcellularLocation>
        <location evidence="1 11">Cell membrane</location>
        <topology evidence="1 11">Multi-pass membrane protein</topology>
    </subcellularLocation>
</comment>
<dbReference type="PANTHER" id="PTHR34182:SF1">
    <property type="entry name" value="PROTEIN-EXPORT MEMBRANE PROTEIN SECG"/>
    <property type="match status" value="1"/>
</dbReference>
<dbReference type="PANTHER" id="PTHR34182">
    <property type="entry name" value="PROTEIN-EXPORT MEMBRANE PROTEIN SECG"/>
    <property type="match status" value="1"/>
</dbReference>
<keyword evidence="5 11" id="KW-1003">Cell membrane</keyword>
<keyword evidence="9 11" id="KW-0811">Translocation</keyword>
<evidence type="ECO:0000313" key="14">
    <source>
        <dbReference type="Proteomes" id="UP000032266"/>
    </source>
</evidence>
<keyword evidence="4 11" id="KW-0813">Transport</keyword>
<dbReference type="AlphaFoldDB" id="A0A0C5W3T9"/>
<dbReference type="GO" id="GO:0043952">
    <property type="term" value="P:protein transport by the Sec complex"/>
    <property type="evidence" value="ECO:0007669"/>
    <property type="project" value="TreeGrafter"/>
</dbReference>
<reference evidence="13 14" key="1">
    <citation type="submission" date="2014-01" db="EMBL/GenBank/DDBJ databases">
        <title>Full genme sequencing of cellulolytic bacterium Gynuella sunshinyii YC6258T gen. nov., sp. nov.</title>
        <authorList>
            <person name="Khan H."/>
            <person name="Chung E.J."/>
            <person name="Chung Y.R."/>
        </authorList>
    </citation>
    <scope>NUCLEOTIDE SEQUENCE [LARGE SCALE GENOMIC DNA]</scope>
    <source>
        <strain evidence="13 14">YC6258</strain>
    </source>
</reference>